<gene>
    <name evidence="1" type="ORF">BamMEX5DRAFT_5723</name>
</gene>
<proteinExistence type="predicted"/>
<evidence type="ECO:0000313" key="1">
    <source>
        <dbReference type="EMBL" id="EDT38499.1"/>
    </source>
</evidence>
<dbReference type="AlphaFoldDB" id="B1TD57"/>
<sequence length="59" mass="6448">MDYGSGYGGEKACAFTADIGPKPLTTVVCSPQSEGMTKRFVKTIKRDYVAFLPLDLRCL</sequence>
<dbReference type="Proteomes" id="UP000004814">
    <property type="component" value="Unassembled WGS sequence"/>
</dbReference>
<dbReference type="InterPro" id="IPR012337">
    <property type="entry name" value="RNaseH-like_sf"/>
</dbReference>
<comment type="caution">
    <text evidence="1">The sequence shown here is derived from an EMBL/GenBank/DDBJ whole genome shotgun (WGS) entry which is preliminary data.</text>
</comment>
<reference evidence="1 2" key="1">
    <citation type="submission" date="2008-03" db="EMBL/GenBank/DDBJ databases">
        <title>Sequencing of the draft genome and assembly of Burkholderia ambifaria MEX-5.</title>
        <authorList>
            <consortium name="US DOE Joint Genome Institute (JGI-PGF)"/>
            <person name="Copeland A."/>
            <person name="Lucas S."/>
            <person name="Lapidus A."/>
            <person name="Glavina del Rio T."/>
            <person name="Dalin E."/>
            <person name="Tice H."/>
            <person name="Bruce D."/>
            <person name="Goodwin L."/>
            <person name="Pitluck S."/>
            <person name="Larimer F."/>
            <person name="Land M.L."/>
            <person name="Hauser L."/>
            <person name="Tiedje J."/>
            <person name="Richardson P."/>
        </authorList>
    </citation>
    <scope>NUCLEOTIDE SEQUENCE [LARGE SCALE GENOMIC DNA]</scope>
    <source>
        <strain evidence="1 2">MEX-5</strain>
    </source>
</reference>
<name>B1TD57_9BURK</name>
<evidence type="ECO:0000313" key="2">
    <source>
        <dbReference type="Proteomes" id="UP000004814"/>
    </source>
</evidence>
<dbReference type="SUPFAM" id="SSF53098">
    <property type="entry name" value="Ribonuclease H-like"/>
    <property type="match status" value="1"/>
</dbReference>
<dbReference type="EMBL" id="ABLK01000278">
    <property type="protein sequence ID" value="EDT38499.1"/>
    <property type="molecule type" value="Genomic_DNA"/>
</dbReference>
<accession>B1TD57</accession>
<dbReference type="PATRIC" id="fig|396597.7.peg.1850"/>
<protein>
    <submittedName>
        <fullName evidence="1">ISRSO10-transposase orfB protein</fullName>
    </submittedName>
</protein>
<organism evidence="1 2">
    <name type="scientific">Burkholderia ambifaria MEX-5</name>
    <dbReference type="NCBI Taxonomy" id="396597"/>
    <lineage>
        <taxon>Bacteria</taxon>
        <taxon>Pseudomonadati</taxon>
        <taxon>Pseudomonadota</taxon>
        <taxon>Betaproteobacteria</taxon>
        <taxon>Burkholderiales</taxon>
        <taxon>Burkholderiaceae</taxon>
        <taxon>Burkholderia</taxon>
        <taxon>Burkholderia cepacia complex</taxon>
    </lineage>
</organism>